<dbReference type="InterPro" id="IPR001466">
    <property type="entry name" value="Beta-lactam-related"/>
</dbReference>
<dbReference type="EC" id="3.4.16.4" evidence="3"/>
<name>A0ABR9LXX0_9ACTN</name>
<evidence type="ECO:0000313" key="4">
    <source>
        <dbReference type="Proteomes" id="UP000633509"/>
    </source>
</evidence>
<feature type="chain" id="PRO_5045833564" evidence="1">
    <location>
        <begin position="30"/>
        <end position="371"/>
    </location>
</feature>
<accession>A0ABR9LXX0</accession>
<reference evidence="3 4" key="1">
    <citation type="submission" date="2020-10" db="EMBL/GenBank/DDBJ databases">
        <title>Sequencing the genomes of 1000 actinobacteria strains.</title>
        <authorList>
            <person name="Klenk H.-P."/>
        </authorList>
    </citation>
    <scope>NUCLEOTIDE SEQUENCE [LARGE SCALE GENOMIC DNA]</scope>
    <source>
        <strain evidence="3 4">DSM 43173</strain>
    </source>
</reference>
<gene>
    <name evidence="3" type="ORF">H4W80_003752</name>
</gene>
<dbReference type="InterPro" id="IPR012338">
    <property type="entry name" value="Beta-lactam/transpept-like"/>
</dbReference>
<dbReference type="GO" id="GO:0009002">
    <property type="term" value="F:serine-type D-Ala-D-Ala carboxypeptidase activity"/>
    <property type="evidence" value="ECO:0007669"/>
    <property type="project" value="UniProtKB-EC"/>
</dbReference>
<sequence>MNHAIAARLTGLACAMLTLAAATTTPATATTPEVANVQQALDALARTSGVVGTIGEVYVDGKRVGQGSAGSRLLGGKGGRIPVGSRYRIGSQTKLLTGTVALQLVKEGKLGLEDKLSDLLPEVASQDIVERADEITVRQLLRHTSGIPNWFTPDLVDIYDFTTYYPPIDLVKKSRSQPRTGEPGEKFSYSNTNYTLLGMIIEKVTGRSLASEFDRRLFVPLGMSRTYLAVRPPQGIKGPHGHGYSTDDQGQAHDMDRLNASYGNGSGGVISTSRDISAFYRAFGQGKLLPPALQKLLTDPPENAPSQPPLCGGEPQLRVIAGGTASFTSVTFSSPDGRIQFATSTTTNTPDPAAIGRAINQTAKAVLCPGK</sequence>
<evidence type="ECO:0000259" key="2">
    <source>
        <dbReference type="Pfam" id="PF00144"/>
    </source>
</evidence>
<dbReference type="Proteomes" id="UP000633509">
    <property type="component" value="Unassembled WGS sequence"/>
</dbReference>
<keyword evidence="3" id="KW-0121">Carboxypeptidase</keyword>
<keyword evidence="1" id="KW-0732">Signal</keyword>
<keyword evidence="3" id="KW-0645">Protease</keyword>
<keyword evidence="3" id="KW-0378">Hydrolase</keyword>
<comment type="caution">
    <text evidence="3">The sequence shown here is derived from an EMBL/GenBank/DDBJ whole genome shotgun (WGS) entry which is preliminary data.</text>
</comment>
<evidence type="ECO:0000256" key="1">
    <source>
        <dbReference type="SAM" id="SignalP"/>
    </source>
</evidence>
<dbReference type="Pfam" id="PF00144">
    <property type="entry name" value="Beta-lactamase"/>
    <property type="match status" value="1"/>
</dbReference>
<dbReference type="RefSeq" id="WP_192786229.1">
    <property type="nucleotide sequence ID" value="NZ_JADBEK010000001.1"/>
</dbReference>
<dbReference type="EMBL" id="JADBEK010000001">
    <property type="protein sequence ID" value="MBE1585494.1"/>
    <property type="molecule type" value="Genomic_DNA"/>
</dbReference>
<dbReference type="PANTHER" id="PTHR46825:SF7">
    <property type="entry name" value="D-ALANYL-D-ALANINE CARBOXYPEPTIDASE"/>
    <property type="match status" value="1"/>
</dbReference>
<feature type="domain" description="Beta-lactamase-related" evidence="2">
    <location>
        <begin position="40"/>
        <end position="358"/>
    </location>
</feature>
<dbReference type="InterPro" id="IPR050491">
    <property type="entry name" value="AmpC-like"/>
</dbReference>
<organism evidence="3 4">
    <name type="scientific">Nonomuraea angiospora</name>
    <dbReference type="NCBI Taxonomy" id="46172"/>
    <lineage>
        <taxon>Bacteria</taxon>
        <taxon>Bacillati</taxon>
        <taxon>Actinomycetota</taxon>
        <taxon>Actinomycetes</taxon>
        <taxon>Streptosporangiales</taxon>
        <taxon>Streptosporangiaceae</taxon>
        <taxon>Nonomuraea</taxon>
    </lineage>
</organism>
<dbReference type="PANTHER" id="PTHR46825">
    <property type="entry name" value="D-ALANYL-D-ALANINE-CARBOXYPEPTIDASE/ENDOPEPTIDASE AMPH"/>
    <property type="match status" value="1"/>
</dbReference>
<proteinExistence type="predicted"/>
<dbReference type="SUPFAM" id="SSF56601">
    <property type="entry name" value="beta-lactamase/transpeptidase-like"/>
    <property type="match status" value="1"/>
</dbReference>
<feature type="signal peptide" evidence="1">
    <location>
        <begin position="1"/>
        <end position="29"/>
    </location>
</feature>
<evidence type="ECO:0000313" key="3">
    <source>
        <dbReference type="EMBL" id="MBE1585494.1"/>
    </source>
</evidence>
<keyword evidence="4" id="KW-1185">Reference proteome</keyword>
<protein>
    <submittedName>
        <fullName evidence="3">D-alanyl-D-alanine carboxypeptidase</fullName>
        <ecNumber evidence="3">3.4.16.4</ecNumber>
    </submittedName>
</protein>
<dbReference type="Gene3D" id="3.40.710.10">
    <property type="entry name" value="DD-peptidase/beta-lactamase superfamily"/>
    <property type="match status" value="1"/>
</dbReference>